<dbReference type="InterPro" id="IPR004107">
    <property type="entry name" value="Integrase_SAM-like_N"/>
</dbReference>
<dbReference type="HAMAP" id="MF_01808">
    <property type="entry name" value="Recomb_XerC_XerD"/>
    <property type="match status" value="1"/>
</dbReference>
<dbReference type="Proteomes" id="UP000035088">
    <property type="component" value="Unassembled WGS sequence"/>
</dbReference>
<evidence type="ECO:0000313" key="13">
    <source>
        <dbReference type="Proteomes" id="UP000035088"/>
    </source>
</evidence>
<evidence type="ECO:0000259" key="11">
    <source>
        <dbReference type="PROSITE" id="PS51900"/>
    </source>
</evidence>
<feature type="active site" evidence="9">
    <location>
        <position position="163"/>
    </location>
</feature>
<dbReference type="OrthoDB" id="9801717at2"/>
<dbReference type="PROSITE" id="PS51898">
    <property type="entry name" value="TYR_RECOMBINASE"/>
    <property type="match status" value="1"/>
</dbReference>
<evidence type="ECO:0000256" key="3">
    <source>
        <dbReference type="ARBA" id="ARBA00022618"/>
    </source>
</evidence>
<dbReference type="InterPro" id="IPR011010">
    <property type="entry name" value="DNA_brk_join_enz"/>
</dbReference>
<dbReference type="Gene3D" id="1.10.150.130">
    <property type="match status" value="1"/>
</dbReference>
<keyword evidence="3 9" id="KW-0132">Cell division</keyword>
<dbReference type="GO" id="GO:0006313">
    <property type="term" value="P:DNA transposition"/>
    <property type="evidence" value="ECO:0007669"/>
    <property type="project" value="UniProtKB-UniRule"/>
</dbReference>
<dbReference type="Pfam" id="PF00589">
    <property type="entry name" value="Phage_integrase"/>
    <property type="match status" value="1"/>
</dbReference>
<evidence type="ECO:0000256" key="8">
    <source>
        <dbReference type="ARBA" id="ARBA00023306"/>
    </source>
</evidence>
<comment type="function">
    <text evidence="9">Site-specific tyrosine recombinase, which acts by catalyzing the cutting and rejoining of the recombining DNA molecules. The XerC-XerD complex is essential to convert dimers of the bacterial chromosome into monomers to permit their segregation at cell division. It also contributes to the segregational stability of plasmids.</text>
</comment>
<reference evidence="12 13" key="1">
    <citation type="submission" date="2011-11" db="EMBL/GenBank/DDBJ databases">
        <title>Whole genome shotgun sequence of Gordonia araii NBRC 100433.</title>
        <authorList>
            <person name="Yoshida Y."/>
            <person name="Hosoyama A."/>
            <person name="Tsuchikane K."/>
            <person name="Katsumata H."/>
            <person name="Yamazaki S."/>
            <person name="Fujita N."/>
        </authorList>
    </citation>
    <scope>NUCLEOTIDE SEQUENCE [LARGE SCALE GENOMIC DNA]</scope>
    <source>
        <strain evidence="12 13">NBRC 100433</strain>
    </source>
</reference>
<dbReference type="InterPro" id="IPR010998">
    <property type="entry name" value="Integrase_recombinase_N"/>
</dbReference>
<evidence type="ECO:0000313" key="12">
    <source>
        <dbReference type="EMBL" id="GAB10947.1"/>
    </source>
</evidence>
<comment type="subunit">
    <text evidence="9">Forms a cyclic heterotetrameric complex composed of two molecules of XerC and two molecules of XerD.</text>
</comment>
<dbReference type="InterPro" id="IPR044068">
    <property type="entry name" value="CB"/>
</dbReference>
<feature type="active site" evidence="9">
    <location>
        <position position="283"/>
    </location>
</feature>
<feature type="domain" description="Tyr recombinase" evidence="10">
    <location>
        <begin position="114"/>
        <end position="305"/>
    </location>
</feature>
<dbReference type="InterPro" id="IPR013762">
    <property type="entry name" value="Integrase-like_cat_sf"/>
</dbReference>
<dbReference type="InterPro" id="IPR023009">
    <property type="entry name" value="Tyrosine_recombinase_XerC/XerD"/>
</dbReference>
<dbReference type="InterPro" id="IPR002104">
    <property type="entry name" value="Integrase_catalytic"/>
</dbReference>
<organism evidence="12 13">
    <name type="scientific">Gordonia araii NBRC 100433</name>
    <dbReference type="NCBI Taxonomy" id="1073574"/>
    <lineage>
        <taxon>Bacteria</taxon>
        <taxon>Bacillati</taxon>
        <taxon>Actinomycetota</taxon>
        <taxon>Actinomycetes</taxon>
        <taxon>Mycobacteriales</taxon>
        <taxon>Gordoniaceae</taxon>
        <taxon>Gordonia</taxon>
    </lineage>
</organism>
<comment type="caution">
    <text evidence="12">The sequence shown here is derived from an EMBL/GenBank/DDBJ whole genome shotgun (WGS) entry which is preliminary data.</text>
</comment>
<comment type="subcellular location">
    <subcellularLocation>
        <location evidence="1 9">Cytoplasm</location>
    </subcellularLocation>
</comment>
<dbReference type="PANTHER" id="PTHR30349">
    <property type="entry name" value="PHAGE INTEGRASE-RELATED"/>
    <property type="match status" value="1"/>
</dbReference>
<evidence type="ECO:0000256" key="4">
    <source>
        <dbReference type="ARBA" id="ARBA00022829"/>
    </source>
</evidence>
<keyword evidence="2 9" id="KW-0963">Cytoplasm</keyword>
<sequence length="311" mass="33146">MTRGLIGMSENRVIDEFAAYLRLEKGRSEHTVRAYTGDVRSLITFAGARGAAVADIDLALLRSWLAEQTRRGIARTTIARQVSSAKTFGSWAAREGFLTTDPTVRLQAPKAHRVLPHVLSPEQAEAVAAAPVAAGDQAIGESPTPIQLRDRAIVELLYASGIRVGELCGLDLDDVDDARQVLRVIGKGNKQRTVPYGRPASQALAEWLRDGRPGLATAASGSALLLGARGGRLDQRMARTVVTKAVEAVGGPAMGPHGLRHSAATHLLEGGADLRVVQELLGHASLATTQLYTHVSVERLRAVHAQAHPRA</sequence>
<dbReference type="NCBIfam" id="NF001399">
    <property type="entry name" value="PRK00283.1"/>
    <property type="match status" value="1"/>
</dbReference>
<dbReference type="STRING" id="1073574.GOARA_063_01460"/>
<proteinExistence type="inferred from homology"/>
<dbReference type="CDD" id="cd00798">
    <property type="entry name" value="INT_XerDC_C"/>
    <property type="match status" value="1"/>
</dbReference>
<keyword evidence="6 9" id="KW-0238">DNA-binding</keyword>
<keyword evidence="7 9" id="KW-0233">DNA recombination</keyword>
<dbReference type="PANTHER" id="PTHR30349:SF77">
    <property type="entry name" value="TYROSINE RECOMBINASE XERC"/>
    <property type="match status" value="1"/>
</dbReference>
<feature type="domain" description="Core-binding (CB)" evidence="11">
    <location>
        <begin position="8"/>
        <end position="93"/>
    </location>
</feature>
<accession>G7H522</accession>
<evidence type="ECO:0000256" key="6">
    <source>
        <dbReference type="ARBA" id="ARBA00023125"/>
    </source>
</evidence>
<keyword evidence="4 9" id="KW-0159">Chromosome partition</keyword>
<evidence type="ECO:0000259" key="10">
    <source>
        <dbReference type="PROSITE" id="PS51898"/>
    </source>
</evidence>
<evidence type="ECO:0000256" key="9">
    <source>
        <dbReference type="HAMAP-Rule" id="MF_01808"/>
    </source>
</evidence>
<dbReference type="Pfam" id="PF02899">
    <property type="entry name" value="Phage_int_SAM_1"/>
    <property type="match status" value="1"/>
</dbReference>
<keyword evidence="13" id="KW-1185">Reference proteome</keyword>
<dbReference type="GO" id="GO:0003677">
    <property type="term" value="F:DNA binding"/>
    <property type="evidence" value="ECO:0007669"/>
    <property type="project" value="UniProtKB-UniRule"/>
</dbReference>
<feature type="active site" evidence="9">
    <location>
        <position position="257"/>
    </location>
</feature>
<dbReference type="EMBL" id="BAEE01000063">
    <property type="protein sequence ID" value="GAB10947.1"/>
    <property type="molecule type" value="Genomic_DNA"/>
</dbReference>
<keyword evidence="8 9" id="KW-0131">Cell cycle</keyword>
<keyword evidence="5 9" id="KW-0229">DNA integration</keyword>
<dbReference type="GO" id="GO:0005737">
    <property type="term" value="C:cytoplasm"/>
    <property type="evidence" value="ECO:0007669"/>
    <property type="project" value="UniProtKB-SubCell"/>
</dbReference>
<comment type="similarity">
    <text evidence="9">Belongs to the 'phage' integrase family. XerC subfamily.</text>
</comment>
<name>G7H522_9ACTN</name>
<feature type="active site" description="O-(3'-phospho-DNA)-tyrosine intermediate" evidence="9">
    <location>
        <position position="292"/>
    </location>
</feature>
<protein>
    <recommendedName>
        <fullName evidence="9">Tyrosine recombinase XerC</fullName>
    </recommendedName>
</protein>
<evidence type="ECO:0000256" key="5">
    <source>
        <dbReference type="ARBA" id="ARBA00022908"/>
    </source>
</evidence>
<dbReference type="SUPFAM" id="SSF56349">
    <property type="entry name" value="DNA breaking-rejoining enzymes"/>
    <property type="match status" value="1"/>
</dbReference>
<dbReference type="InterPro" id="IPR050090">
    <property type="entry name" value="Tyrosine_recombinase_XerCD"/>
</dbReference>
<gene>
    <name evidence="9 12" type="primary">xerC</name>
    <name evidence="12" type="ORF">GOARA_063_01460</name>
</gene>
<dbReference type="PROSITE" id="PS51900">
    <property type="entry name" value="CB"/>
    <property type="match status" value="1"/>
</dbReference>
<evidence type="ECO:0000256" key="1">
    <source>
        <dbReference type="ARBA" id="ARBA00004496"/>
    </source>
</evidence>
<dbReference type="GO" id="GO:0051301">
    <property type="term" value="P:cell division"/>
    <property type="evidence" value="ECO:0007669"/>
    <property type="project" value="UniProtKB-KW"/>
</dbReference>
<feature type="active site" evidence="9">
    <location>
        <position position="260"/>
    </location>
</feature>
<feature type="active site" evidence="9">
    <location>
        <position position="187"/>
    </location>
</feature>
<dbReference type="AlphaFoldDB" id="G7H522"/>
<dbReference type="Gene3D" id="1.10.443.10">
    <property type="entry name" value="Intergrase catalytic core"/>
    <property type="match status" value="1"/>
</dbReference>
<evidence type="ECO:0000256" key="2">
    <source>
        <dbReference type="ARBA" id="ARBA00022490"/>
    </source>
</evidence>
<evidence type="ECO:0000256" key="7">
    <source>
        <dbReference type="ARBA" id="ARBA00023172"/>
    </source>
</evidence>
<dbReference type="GO" id="GO:0007059">
    <property type="term" value="P:chromosome segregation"/>
    <property type="evidence" value="ECO:0007669"/>
    <property type="project" value="UniProtKB-UniRule"/>
</dbReference>
<dbReference type="GO" id="GO:0009037">
    <property type="term" value="F:tyrosine-based site-specific recombinase activity"/>
    <property type="evidence" value="ECO:0007669"/>
    <property type="project" value="UniProtKB-UniRule"/>
</dbReference>